<dbReference type="Proteomes" id="UP001190700">
    <property type="component" value="Unassembled WGS sequence"/>
</dbReference>
<reference evidence="2 3" key="1">
    <citation type="journal article" date="2015" name="Genome Biol. Evol.">
        <title>Comparative Genomics of a Bacterivorous Green Alga Reveals Evolutionary Causalities and Consequences of Phago-Mixotrophic Mode of Nutrition.</title>
        <authorList>
            <person name="Burns J.A."/>
            <person name="Paasch A."/>
            <person name="Narechania A."/>
            <person name="Kim E."/>
        </authorList>
    </citation>
    <scope>NUCLEOTIDE SEQUENCE [LARGE SCALE GENOMIC DNA]</scope>
    <source>
        <strain evidence="2 3">PLY_AMNH</strain>
    </source>
</reference>
<gene>
    <name evidence="2" type="ORF">CYMTET_31154</name>
</gene>
<comment type="caution">
    <text evidence="2">The sequence shown here is derived from an EMBL/GenBank/DDBJ whole genome shotgun (WGS) entry which is preliminary data.</text>
</comment>
<dbReference type="EMBL" id="LGRX02018417">
    <property type="protein sequence ID" value="KAK3259865.1"/>
    <property type="molecule type" value="Genomic_DNA"/>
</dbReference>
<proteinExistence type="predicted"/>
<evidence type="ECO:0000256" key="1">
    <source>
        <dbReference type="SAM" id="MobiDB-lite"/>
    </source>
</evidence>
<name>A0AAE0KTF5_9CHLO</name>
<keyword evidence="3" id="KW-1185">Reference proteome</keyword>
<feature type="region of interest" description="Disordered" evidence="1">
    <location>
        <begin position="1"/>
        <end position="29"/>
    </location>
</feature>
<dbReference type="AlphaFoldDB" id="A0AAE0KTF5"/>
<evidence type="ECO:0000313" key="3">
    <source>
        <dbReference type="Proteomes" id="UP001190700"/>
    </source>
</evidence>
<organism evidence="2 3">
    <name type="scientific">Cymbomonas tetramitiformis</name>
    <dbReference type="NCBI Taxonomy" id="36881"/>
    <lineage>
        <taxon>Eukaryota</taxon>
        <taxon>Viridiplantae</taxon>
        <taxon>Chlorophyta</taxon>
        <taxon>Pyramimonadophyceae</taxon>
        <taxon>Pyramimonadales</taxon>
        <taxon>Pyramimonadaceae</taxon>
        <taxon>Cymbomonas</taxon>
    </lineage>
</organism>
<protein>
    <submittedName>
        <fullName evidence="2">Uncharacterized protein</fullName>
    </submittedName>
</protein>
<feature type="compositionally biased region" description="Low complexity" evidence="1">
    <location>
        <begin position="10"/>
        <end position="19"/>
    </location>
</feature>
<feature type="region of interest" description="Disordered" evidence="1">
    <location>
        <begin position="49"/>
        <end position="84"/>
    </location>
</feature>
<accession>A0AAE0KTF5</accession>
<sequence length="129" mass="13468">MCKEAFNTDRAPATAVPASARPPPPSSATVAHLALPAAELVPMEQAPAGDVVVPEPPAPEPTASFSTGLANIEPPTEDGHGDLHAEGAAATDHITPAAFASAVHADEDFDFPALREPKWWQPPLIHWLC</sequence>
<evidence type="ECO:0000313" key="2">
    <source>
        <dbReference type="EMBL" id="KAK3259865.1"/>
    </source>
</evidence>